<accession>A0A2T5M8E5</accession>
<reference evidence="2 3" key="1">
    <citation type="journal article" date="2018" name="Proc. Natl. Acad. Sci. U.S.A.">
        <title>Linking secondary metabolites to gene clusters through genome sequencing of six diverse Aspergillus species.</title>
        <authorList>
            <person name="Kaerboelling I."/>
            <person name="Vesth T.C."/>
            <person name="Frisvad J.C."/>
            <person name="Nybo J.L."/>
            <person name="Theobald S."/>
            <person name="Kuo A."/>
            <person name="Bowyer P."/>
            <person name="Matsuda Y."/>
            <person name="Mondo S."/>
            <person name="Lyhne E.K."/>
            <person name="Kogle M.E."/>
            <person name="Clum A."/>
            <person name="Lipzen A."/>
            <person name="Salamov A."/>
            <person name="Ngan C.Y."/>
            <person name="Daum C."/>
            <person name="Chiniquy J."/>
            <person name="Barry K."/>
            <person name="LaButti K."/>
            <person name="Haridas S."/>
            <person name="Simmons B.A."/>
            <person name="Magnuson J.K."/>
            <person name="Mortensen U.H."/>
            <person name="Larsen T.O."/>
            <person name="Grigoriev I.V."/>
            <person name="Baker S.E."/>
            <person name="Andersen M.R."/>
        </authorList>
    </citation>
    <scope>NUCLEOTIDE SEQUENCE [LARGE SCALE GENOMIC DNA]</scope>
    <source>
        <strain evidence="2 3">IBT 24754</strain>
    </source>
</reference>
<organism evidence="2 3">
    <name type="scientific">Aspergillus ochraceoroseus IBT 24754</name>
    <dbReference type="NCBI Taxonomy" id="1392256"/>
    <lineage>
        <taxon>Eukaryota</taxon>
        <taxon>Fungi</taxon>
        <taxon>Dikarya</taxon>
        <taxon>Ascomycota</taxon>
        <taxon>Pezizomycotina</taxon>
        <taxon>Eurotiomycetes</taxon>
        <taxon>Eurotiomycetidae</taxon>
        <taxon>Eurotiales</taxon>
        <taxon>Aspergillaceae</taxon>
        <taxon>Aspergillus</taxon>
        <taxon>Aspergillus subgen. Nidulantes</taxon>
    </lineage>
</organism>
<proteinExistence type="predicted"/>
<dbReference type="OrthoDB" id="6359816at2759"/>
<dbReference type="Proteomes" id="UP000244073">
    <property type="component" value="Unassembled WGS sequence"/>
</dbReference>
<dbReference type="EMBL" id="MSFN02000001">
    <property type="protein sequence ID" value="PTU24800.1"/>
    <property type="molecule type" value="Genomic_DNA"/>
</dbReference>
<protein>
    <recommendedName>
        <fullName evidence="1">BTB domain-containing protein</fullName>
    </recommendedName>
</protein>
<dbReference type="SUPFAM" id="SSF54695">
    <property type="entry name" value="POZ domain"/>
    <property type="match status" value="1"/>
</dbReference>
<dbReference type="VEuPathDB" id="FungiDB:P175DRAFT_0528311"/>
<dbReference type="RefSeq" id="XP_040756192.1">
    <property type="nucleotide sequence ID" value="XM_040899599.1"/>
</dbReference>
<dbReference type="PANTHER" id="PTHR47843">
    <property type="entry name" value="BTB DOMAIN-CONTAINING PROTEIN-RELATED"/>
    <property type="match status" value="1"/>
</dbReference>
<dbReference type="PROSITE" id="PS50097">
    <property type="entry name" value="BTB"/>
    <property type="match status" value="1"/>
</dbReference>
<dbReference type="PANTHER" id="PTHR47843:SF5">
    <property type="entry name" value="BTB_POZ DOMAIN PROTEIN"/>
    <property type="match status" value="1"/>
</dbReference>
<evidence type="ECO:0000259" key="1">
    <source>
        <dbReference type="PROSITE" id="PS50097"/>
    </source>
</evidence>
<dbReference type="AlphaFoldDB" id="A0A2T5M8E5"/>
<dbReference type="Pfam" id="PF00651">
    <property type="entry name" value="BTB"/>
    <property type="match status" value="1"/>
</dbReference>
<dbReference type="Gene3D" id="3.30.710.10">
    <property type="entry name" value="Potassium Channel Kv1.1, Chain A"/>
    <property type="match status" value="1"/>
</dbReference>
<dbReference type="InterPro" id="IPR000210">
    <property type="entry name" value="BTB/POZ_dom"/>
</dbReference>
<sequence>MSEMESSPSEVTTVKPEIAEDAESLGDLSTSIQKFFHSSAFADLTIVTKDQELKVHRLVICGQSGYFSRLFSRNWKKALYDSKKDDPRAIEAMIHFMYGFTYDGTGGGHLSPMLFHIQVYQVGDKYDVPKLKDQARCKFENAIELCWAMDDFHHAIANAYSATSFGDKGLRDPLVRVSLEHIDALLQVEEFRRVLTETLGFAADLVQTPHCGKSWGLEKSP</sequence>
<dbReference type="CDD" id="cd18186">
    <property type="entry name" value="BTB_POZ_ZBTB_KLHL-like"/>
    <property type="match status" value="1"/>
</dbReference>
<dbReference type="InterPro" id="IPR011333">
    <property type="entry name" value="SKP1/BTB/POZ_sf"/>
</dbReference>
<evidence type="ECO:0000313" key="3">
    <source>
        <dbReference type="Proteomes" id="UP000244073"/>
    </source>
</evidence>
<evidence type="ECO:0000313" key="2">
    <source>
        <dbReference type="EMBL" id="PTU24800.1"/>
    </source>
</evidence>
<name>A0A2T5M8E5_9EURO</name>
<feature type="domain" description="BTB" evidence="1">
    <location>
        <begin position="42"/>
        <end position="98"/>
    </location>
</feature>
<dbReference type="SMART" id="SM00225">
    <property type="entry name" value="BTB"/>
    <property type="match status" value="1"/>
</dbReference>
<dbReference type="GeneID" id="63816481"/>
<gene>
    <name evidence="2" type="ORF">P175DRAFT_0528311</name>
</gene>
<comment type="caution">
    <text evidence="2">The sequence shown here is derived from an EMBL/GenBank/DDBJ whole genome shotgun (WGS) entry which is preliminary data.</text>
</comment>